<proteinExistence type="inferred from homology"/>
<evidence type="ECO:0000256" key="2">
    <source>
        <dbReference type="RuleBase" id="RU003876"/>
    </source>
</evidence>
<evidence type="ECO:0000256" key="3">
    <source>
        <dbReference type="SAM" id="MobiDB-lite"/>
    </source>
</evidence>
<comment type="similarity">
    <text evidence="1 2">Belongs to the nucleosome assembly protein (NAP) family.</text>
</comment>
<dbReference type="Pfam" id="PF00956">
    <property type="entry name" value="NAP"/>
    <property type="match status" value="1"/>
</dbReference>
<reference evidence="4 5" key="1">
    <citation type="journal article" date="2012" name="Science">
        <title>The Paleozoic origin of enzymatic lignin decomposition reconstructed from 31 fungal genomes.</title>
        <authorList>
            <person name="Floudas D."/>
            <person name="Binder M."/>
            <person name="Riley R."/>
            <person name="Barry K."/>
            <person name="Blanchette R.A."/>
            <person name="Henrissat B."/>
            <person name="Martinez A.T."/>
            <person name="Otillar R."/>
            <person name="Spatafora J.W."/>
            <person name="Yadav J.S."/>
            <person name="Aerts A."/>
            <person name="Benoit I."/>
            <person name="Boyd A."/>
            <person name="Carlson A."/>
            <person name="Copeland A."/>
            <person name="Coutinho P.M."/>
            <person name="de Vries R.P."/>
            <person name="Ferreira P."/>
            <person name="Findley K."/>
            <person name="Foster B."/>
            <person name="Gaskell J."/>
            <person name="Glotzer D."/>
            <person name="Gorecki P."/>
            <person name="Heitman J."/>
            <person name="Hesse C."/>
            <person name="Hori C."/>
            <person name="Igarashi K."/>
            <person name="Jurgens J.A."/>
            <person name="Kallen N."/>
            <person name="Kersten P."/>
            <person name="Kohler A."/>
            <person name="Kuees U."/>
            <person name="Kumar T.K.A."/>
            <person name="Kuo A."/>
            <person name="LaButti K."/>
            <person name="Larrondo L.F."/>
            <person name="Lindquist E."/>
            <person name="Ling A."/>
            <person name="Lombard V."/>
            <person name="Lucas S."/>
            <person name="Lundell T."/>
            <person name="Martin R."/>
            <person name="McLaughlin D.J."/>
            <person name="Morgenstern I."/>
            <person name="Morin E."/>
            <person name="Murat C."/>
            <person name="Nagy L.G."/>
            <person name="Nolan M."/>
            <person name="Ohm R.A."/>
            <person name="Patyshakuliyeva A."/>
            <person name="Rokas A."/>
            <person name="Ruiz-Duenas F.J."/>
            <person name="Sabat G."/>
            <person name="Salamov A."/>
            <person name="Samejima M."/>
            <person name="Schmutz J."/>
            <person name="Slot J.C."/>
            <person name="St John F."/>
            <person name="Stenlid J."/>
            <person name="Sun H."/>
            <person name="Sun S."/>
            <person name="Syed K."/>
            <person name="Tsang A."/>
            <person name="Wiebenga A."/>
            <person name="Young D."/>
            <person name="Pisabarro A."/>
            <person name="Eastwood D.C."/>
            <person name="Martin F."/>
            <person name="Cullen D."/>
            <person name="Grigoriev I.V."/>
            <person name="Hibbett D.S."/>
        </authorList>
    </citation>
    <scope>NUCLEOTIDE SEQUENCE [LARGE SCALE GENOMIC DNA]</scope>
    <source>
        <strain evidence="4 5">ATCC 11539</strain>
    </source>
</reference>
<feature type="region of interest" description="Disordered" evidence="3">
    <location>
        <begin position="1"/>
        <end position="46"/>
    </location>
</feature>
<dbReference type="GO" id="GO:0006334">
    <property type="term" value="P:nucleosome assembly"/>
    <property type="evidence" value="ECO:0007669"/>
    <property type="project" value="InterPro"/>
</dbReference>
<keyword evidence="5" id="KW-1185">Reference proteome</keyword>
<dbReference type="SUPFAM" id="SSF143113">
    <property type="entry name" value="NAP-like"/>
    <property type="match status" value="1"/>
</dbReference>
<dbReference type="GeneID" id="19300892"/>
<feature type="compositionally biased region" description="Basic and acidic residues" evidence="3">
    <location>
        <begin position="244"/>
        <end position="256"/>
    </location>
</feature>
<dbReference type="KEGG" id="gtr:GLOTRDRAFT_122907"/>
<feature type="region of interest" description="Disordered" evidence="3">
    <location>
        <begin position="244"/>
        <end position="294"/>
    </location>
</feature>
<dbReference type="Proteomes" id="UP000030669">
    <property type="component" value="Unassembled WGS sequence"/>
</dbReference>
<dbReference type="OMA" id="FELERKW"/>
<dbReference type="RefSeq" id="XP_007869474.1">
    <property type="nucleotide sequence ID" value="XM_007871283.1"/>
</dbReference>
<dbReference type="AlphaFoldDB" id="S7PXG8"/>
<evidence type="ECO:0000313" key="5">
    <source>
        <dbReference type="Proteomes" id="UP000030669"/>
    </source>
</evidence>
<protein>
    <submittedName>
        <fullName evidence="4">NAP-domain-containing protein</fullName>
    </submittedName>
</protein>
<feature type="compositionally biased region" description="Acidic residues" evidence="3">
    <location>
        <begin position="346"/>
        <end position="371"/>
    </location>
</feature>
<feature type="compositionally biased region" description="Acidic residues" evidence="3">
    <location>
        <begin position="257"/>
        <end position="266"/>
    </location>
</feature>
<dbReference type="eggNOG" id="KOG1507">
    <property type="taxonomic scope" value="Eukaryota"/>
</dbReference>
<dbReference type="HOGENOM" id="CLU_038841_3_0_1"/>
<dbReference type="InterPro" id="IPR037231">
    <property type="entry name" value="NAP-like_sf"/>
</dbReference>
<feature type="region of interest" description="Disordered" evidence="3">
    <location>
        <begin position="336"/>
        <end position="371"/>
    </location>
</feature>
<name>S7PXG8_GLOTA</name>
<dbReference type="EMBL" id="KB469308">
    <property type="protein sequence ID" value="EPQ52311.1"/>
    <property type="molecule type" value="Genomic_DNA"/>
</dbReference>
<feature type="compositionally biased region" description="Basic residues" evidence="3">
    <location>
        <begin position="1"/>
        <end position="11"/>
    </location>
</feature>
<dbReference type="STRING" id="670483.S7PXG8"/>
<sequence>MRKGRRQRLREKRREVRNAIVSKQMTGEDKFPMSSESQQSSDEDEYYESLPVDVKRAIQGLRGLQVAQVGIRKIFQKEVLALERKYSKDLNALYQRRKQVLLGKIGVSKEEIILGEVESLKEDEEYRTLPPLPEGATTAPRARVPMFWLRVLKGHPDIEKMIQEKDEPALQHLTDITVSYPTTPSPSFSIHFRFSPNEFFSNSVLSKTYVYKDEISFFGRLLYSHVTAGTVQWKSSKDLTKLPEETKKLKDNSPGREDEESDDEGDTMSFFSFFCPPPSITQPEESDDARREDERDVLLEEEFEIGEALKDHANKQQVLPRAIDYFTGDALWHELNENSDHRSDTDTDNSEEDEDADNKAEEAEEEEGEED</sequence>
<accession>S7PXG8</accession>
<dbReference type="PANTHER" id="PTHR11875">
    <property type="entry name" value="TESTIS-SPECIFIC Y-ENCODED PROTEIN"/>
    <property type="match status" value="1"/>
</dbReference>
<dbReference type="InterPro" id="IPR002164">
    <property type="entry name" value="NAP_family"/>
</dbReference>
<gene>
    <name evidence="4" type="ORF">GLOTRDRAFT_122907</name>
</gene>
<feature type="compositionally biased region" description="Basic and acidic residues" evidence="3">
    <location>
        <begin position="336"/>
        <end position="345"/>
    </location>
</feature>
<dbReference type="GO" id="GO:0005634">
    <property type="term" value="C:nucleus"/>
    <property type="evidence" value="ECO:0007669"/>
    <property type="project" value="InterPro"/>
</dbReference>
<dbReference type="OrthoDB" id="27325at2759"/>
<dbReference type="Gene3D" id="1.20.5.1500">
    <property type="match status" value="1"/>
</dbReference>
<organism evidence="4 5">
    <name type="scientific">Gloeophyllum trabeum (strain ATCC 11539 / FP-39264 / Madison 617)</name>
    <name type="common">Brown rot fungus</name>
    <dbReference type="NCBI Taxonomy" id="670483"/>
    <lineage>
        <taxon>Eukaryota</taxon>
        <taxon>Fungi</taxon>
        <taxon>Dikarya</taxon>
        <taxon>Basidiomycota</taxon>
        <taxon>Agaricomycotina</taxon>
        <taxon>Agaricomycetes</taxon>
        <taxon>Gloeophyllales</taxon>
        <taxon>Gloeophyllaceae</taxon>
        <taxon>Gloeophyllum</taxon>
    </lineage>
</organism>
<evidence type="ECO:0000256" key="1">
    <source>
        <dbReference type="ARBA" id="ARBA00009947"/>
    </source>
</evidence>
<dbReference type="Gene3D" id="3.30.1120.90">
    <property type="entry name" value="Nucleosome assembly protein"/>
    <property type="match status" value="1"/>
</dbReference>
<evidence type="ECO:0000313" key="4">
    <source>
        <dbReference type="EMBL" id="EPQ52311.1"/>
    </source>
</evidence>